<evidence type="ECO:0000256" key="1">
    <source>
        <dbReference type="SAM" id="MobiDB-lite"/>
    </source>
</evidence>
<reference evidence="2" key="1">
    <citation type="submission" date="2022-10" db="EMBL/GenBank/DDBJ databases">
        <title>Luteolibacter sp. GHJ8, whole genome shotgun sequencing project.</title>
        <authorList>
            <person name="Zhao G."/>
            <person name="Shen L."/>
        </authorList>
    </citation>
    <scope>NUCLEOTIDE SEQUENCE</scope>
    <source>
        <strain evidence="2">GHJ8</strain>
    </source>
</reference>
<evidence type="ECO:0000313" key="2">
    <source>
        <dbReference type="EMBL" id="MCW1912908.1"/>
    </source>
</evidence>
<feature type="region of interest" description="Disordered" evidence="1">
    <location>
        <begin position="321"/>
        <end position="346"/>
    </location>
</feature>
<dbReference type="Gene3D" id="3.40.50.150">
    <property type="entry name" value="Vaccinia Virus protein VP39"/>
    <property type="match status" value="1"/>
</dbReference>
<keyword evidence="2" id="KW-0489">Methyltransferase</keyword>
<keyword evidence="3" id="KW-1185">Reference proteome</keyword>
<dbReference type="EMBL" id="JAPDDR010000002">
    <property type="protein sequence ID" value="MCW1912908.1"/>
    <property type="molecule type" value="Genomic_DNA"/>
</dbReference>
<proteinExistence type="predicted"/>
<protein>
    <submittedName>
        <fullName evidence="2">Class I SAM-dependent methyltransferase</fullName>
    </submittedName>
</protein>
<name>A0ABT3FZ92_9BACT</name>
<comment type="caution">
    <text evidence="2">The sequence shown here is derived from an EMBL/GenBank/DDBJ whole genome shotgun (WGS) entry which is preliminary data.</text>
</comment>
<dbReference type="SUPFAM" id="SSF53335">
    <property type="entry name" value="S-adenosyl-L-methionine-dependent methyltransferases"/>
    <property type="match status" value="1"/>
</dbReference>
<feature type="compositionally biased region" description="Gly residues" evidence="1">
    <location>
        <begin position="326"/>
        <end position="335"/>
    </location>
</feature>
<dbReference type="Proteomes" id="UP001165653">
    <property type="component" value="Unassembled WGS sequence"/>
</dbReference>
<accession>A0ABT3FZ92</accession>
<dbReference type="Pfam" id="PF13578">
    <property type="entry name" value="Methyltransf_24"/>
    <property type="match status" value="1"/>
</dbReference>
<keyword evidence="2" id="KW-0808">Transferase</keyword>
<sequence>MDIEKLNQQLRATCAPYRILSADCKIGGIGLGGVLGHEEITVTNSRSFSWTLGAHAPSRVEIRCSEALDLQGFLNGSSRFCAGVCMKIDGTPLDRVFGAYDVTNAVTLSPGRHVLEAAPIDGERDCHTVWGLTLASEASSAGPTYGVAISARLDGAVPPDLLDAWLDHHRGLGVDHVFLATEADPIGEGHTVNPDPGFVTMVFCHPQEAGCFHELVLRKHGHEAAWVALLETRDYLNPLGSQSLPDFLLPYQEFGGIKIETESAPDTGRGIRQIVQPPFVVEIQSSGEVITMEGRPMVGEDYSNEISSLHLHVSTFADEGVVSSGSEGGQKGGAGAWRTDAPGMRRPLPAHRIPATGRRVAGFIHVAAVNHWREILTSQLRKLRQSGLLDETTKIHVGLVGAGRTTAAEVESFSDKIEILYDDKDLGAFEFPTLIALQNFCDGFEGDVWYLHTKGSVNLRDNQHSWRSRMEDFVIFKHRLARAKLEQGYVAAGGFANPDPRWHVPGNFWWARSDYVRGLPRLADFDLQNRYEAERWIACTGPEDIYFHDSGDSNFREFRIISSKVAAGFITTNGFHGWMRSRVTVDPAWSYDVLLSAHAPCEIILEVRHPVSIFGFMAGTSERGSWTVQFEKNGEDVGALRSPCSRTQEFNLAPGTHRLRCHVTEGAHWGAHSCWAIATTRKELDDPVAASPIAEESVGSSGKRYWDHRTTILNDLIETAGYASYLEIGLGDGLNFARIKCGSKCSVDPVTGRYPIATPSVSSSSDEFFRTNRSTYDLIFIDGLHEAEQVEKDINNSLRCLNKGGMIVCHDMNPQSEAMQRVPRSQTEWTGDCWKAWVRIRARFPDVSAIVVDADYGVGILIPDGPRTPTLAHPSDSALEWPYFQENREKLLNLMSPGKARDFVRQAMPLMA</sequence>
<dbReference type="GO" id="GO:0032259">
    <property type="term" value="P:methylation"/>
    <property type="evidence" value="ECO:0007669"/>
    <property type="project" value="UniProtKB-KW"/>
</dbReference>
<organism evidence="2 3">
    <name type="scientific">Luteolibacter rhizosphaerae</name>
    <dbReference type="NCBI Taxonomy" id="2989719"/>
    <lineage>
        <taxon>Bacteria</taxon>
        <taxon>Pseudomonadati</taxon>
        <taxon>Verrucomicrobiota</taxon>
        <taxon>Verrucomicrobiia</taxon>
        <taxon>Verrucomicrobiales</taxon>
        <taxon>Verrucomicrobiaceae</taxon>
        <taxon>Luteolibacter</taxon>
    </lineage>
</organism>
<gene>
    <name evidence="2" type="ORF">OJ996_04950</name>
</gene>
<evidence type="ECO:0000313" key="3">
    <source>
        <dbReference type="Proteomes" id="UP001165653"/>
    </source>
</evidence>
<dbReference type="GO" id="GO:0008168">
    <property type="term" value="F:methyltransferase activity"/>
    <property type="evidence" value="ECO:0007669"/>
    <property type="project" value="UniProtKB-KW"/>
</dbReference>
<dbReference type="RefSeq" id="WP_264511803.1">
    <property type="nucleotide sequence ID" value="NZ_JAPDDR010000002.1"/>
</dbReference>
<dbReference type="InterPro" id="IPR029063">
    <property type="entry name" value="SAM-dependent_MTases_sf"/>
</dbReference>